<keyword evidence="3" id="KW-0547">Nucleotide-binding</keyword>
<feature type="transmembrane region" description="Helical" evidence="8">
    <location>
        <begin position="742"/>
        <end position="761"/>
    </location>
</feature>
<evidence type="ECO:0000256" key="2">
    <source>
        <dbReference type="ARBA" id="ARBA00022692"/>
    </source>
</evidence>
<comment type="subcellular location">
    <subcellularLocation>
        <location evidence="1">Membrane</location>
        <topology evidence="1">Multi-pass membrane protein</topology>
    </subcellularLocation>
</comment>
<feature type="region of interest" description="Disordered" evidence="7">
    <location>
        <begin position="1157"/>
        <end position="1184"/>
    </location>
</feature>
<feature type="compositionally biased region" description="Basic and acidic residues" evidence="7">
    <location>
        <begin position="1447"/>
        <end position="1462"/>
    </location>
</feature>
<evidence type="ECO:0000256" key="7">
    <source>
        <dbReference type="SAM" id="MobiDB-lite"/>
    </source>
</evidence>
<evidence type="ECO:0000313" key="11">
    <source>
        <dbReference type="EMBL" id="THH17410.1"/>
    </source>
</evidence>
<evidence type="ECO:0000256" key="6">
    <source>
        <dbReference type="ARBA" id="ARBA00023136"/>
    </source>
</evidence>
<reference evidence="11 12" key="1">
    <citation type="submission" date="2019-02" db="EMBL/GenBank/DDBJ databases">
        <title>Genome sequencing of the rare red list fungi Bondarzewia mesenterica.</title>
        <authorList>
            <person name="Buettner E."/>
            <person name="Kellner H."/>
        </authorList>
    </citation>
    <scope>NUCLEOTIDE SEQUENCE [LARGE SCALE GENOMIC DNA]</scope>
    <source>
        <strain evidence="11 12">DSM 108281</strain>
    </source>
</reference>
<dbReference type="InterPro" id="IPR011545">
    <property type="entry name" value="DEAD/DEAH_box_helicase_dom"/>
</dbReference>
<evidence type="ECO:0000256" key="5">
    <source>
        <dbReference type="ARBA" id="ARBA00022989"/>
    </source>
</evidence>
<dbReference type="PANTHER" id="PTHR39469">
    <property type="entry name" value="CHROMOSOME 1, WHOLE GENOME SHOTGUN SEQUENCE"/>
    <property type="match status" value="1"/>
</dbReference>
<evidence type="ECO:0000313" key="12">
    <source>
        <dbReference type="Proteomes" id="UP000310158"/>
    </source>
</evidence>
<feature type="compositionally biased region" description="Basic and acidic residues" evidence="7">
    <location>
        <begin position="1391"/>
        <end position="1408"/>
    </location>
</feature>
<evidence type="ECO:0000259" key="10">
    <source>
        <dbReference type="PROSITE" id="PS51194"/>
    </source>
</evidence>
<comment type="caution">
    <text evidence="11">The sequence shown here is derived from an EMBL/GenBank/DDBJ whole genome shotgun (WGS) entry which is preliminary data.</text>
</comment>
<evidence type="ECO:0000256" key="8">
    <source>
        <dbReference type="SAM" id="Phobius"/>
    </source>
</evidence>
<evidence type="ECO:0000256" key="3">
    <source>
        <dbReference type="ARBA" id="ARBA00022741"/>
    </source>
</evidence>
<proteinExistence type="predicted"/>
<dbReference type="SUPFAM" id="SSF52540">
    <property type="entry name" value="P-loop containing nucleoside triphosphate hydrolases"/>
    <property type="match status" value="2"/>
</dbReference>
<dbReference type="Pfam" id="PF13886">
    <property type="entry name" value="TM7S3_TM198"/>
    <property type="match status" value="1"/>
</dbReference>
<feature type="region of interest" description="Disordered" evidence="7">
    <location>
        <begin position="1379"/>
        <end position="1497"/>
    </location>
</feature>
<organism evidence="11 12">
    <name type="scientific">Bondarzewia mesenterica</name>
    <dbReference type="NCBI Taxonomy" id="1095465"/>
    <lineage>
        <taxon>Eukaryota</taxon>
        <taxon>Fungi</taxon>
        <taxon>Dikarya</taxon>
        <taxon>Basidiomycota</taxon>
        <taxon>Agaricomycotina</taxon>
        <taxon>Agaricomycetes</taxon>
        <taxon>Russulales</taxon>
        <taxon>Bondarzewiaceae</taxon>
        <taxon>Bondarzewia</taxon>
    </lineage>
</organism>
<feature type="region of interest" description="Disordered" evidence="7">
    <location>
        <begin position="1276"/>
        <end position="1328"/>
    </location>
</feature>
<dbReference type="PROSITE" id="PS51194">
    <property type="entry name" value="HELICASE_CTER"/>
    <property type="match status" value="1"/>
</dbReference>
<feature type="region of interest" description="Disordered" evidence="7">
    <location>
        <begin position="708"/>
        <end position="727"/>
    </location>
</feature>
<dbReference type="Pfam" id="PF00270">
    <property type="entry name" value="DEAD"/>
    <property type="match status" value="1"/>
</dbReference>
<dbReference type="SMART" id="SM00490">
    <property type="entry name" value="HELICc"/>
    <property type="match status" value="1"/>
</dbReference>
<accession>A0A4S4M3L2</accession>
<dbReference type="Gene3D" id="3.40.50.300">
    <property type="entry name" value="P-loop containing nucleotide triphosphate hydrolases"/>
    <property type="match status" value="2"/>
</dbReference>
<feature type="transmembrane region" description="Helical" evidence="8">
    <location>
        <begin position="803"/>
        <end position="824"/>
    </location>
</feature>
<feature type="region of interest" description="Disordered" evidence="7">
    <location>
        <begin position="1012"/>
        <end position="1038"/>
    </location>
</feature>
<keyword evidence="4" id="KW-0067">ATP-binding</keyword>
<dbReference type="InterPro" id="IPR001650">
    <property type="entry name" value="Helicase_C-like"/>
</dbReference>
<name>A0A4S4M3L2_9AGAM</name>
<feature type="transmembrane region" description="Helical" evidence="8">
    <location>
        <begin position="855"/>
        <end position="875"/>
    </location>
</feature>
<dbReference type="PROSITE" id="PS51192">
    <property type="entry name" value="HELICASE_ATP_BIND_1"/>
    <property type="match status" value="1"/>
</dbReference>
<dbReference type="SMART" id="SM00487">
    <property type="entry name" value="DEXDc"/>
    <property type="match status" value="1"/>
</dbReference>
<feature type="compositionally biased region" description="Low complexity" evidence="7">
    <location>
        <begin position="1379"/>
        <end position="1390"/>
    </location>
</feature>
<feature type="region of interest" description="Disordered" evidence="7">
    <location>
        <begin position="1131"/>
        <end position="1150"/>
    </location>
</feature>
<feature type="region of interest" description="Disordered" evidence="7">
    <location>
        <begin position="1"/>
        <end position="34"/>
    </location>
</feature>
<keyword evidence="5 8" id="KW-1133">Transmembrane helix</keyword>
<feature type="domain" description="Helicase C-terminal" evidence="10">
    <location>
        <begin position="383"/>
        <end position="552"/>
    </location>
</feature>
<evidence type="ECO:0008006" key="13">
    <source>
        <dbReference type="Google" id="ProtNLM"/>
    </source>
</evidence>
<evidence type="ECO:0000259" key="9">
    <source>
        <dbReference type="PROSITE" id="PS51192"/>
    </source>
</evidence>
<keyword evidence="2 8" id="KW-0812">Transmembrane</keyword>
<sequence length="1497" mass="162853">MQHASAGAHHNTQRFRSSPDPPPSKRNASKPPFTSMGLTMPVILGLKSAFPNIKDATDAQTEFIPAIMEGRDLFLKGRTGSGKSFGVVLALLSKAHPPNEQNTAVTSSLLIVPHRDLAFQFLHWIERIICAVDSSKSVSSMAQVLVRGSNTPVSSQIEALQDSPPRIIIGTPQAILDVVTEDKSAIDFHNLSTVVVDEADYLIDYIPTEASSITKKKIEQRMKRHPAPTKIILDMVYSGRMNALTDARDSVGLKGRRRLGHTEDSLPQLVMCSATFRSGLRQQLFSTGWIRKGQGSLIKVSGQSTEYDQALLDSASAADTGLIVGGRDIAHCVLVVSDGGDIKNVEGAVESAGSKETEVEQAESEIQRALSSPNVSTEPLPELPAELMIKFSIVPSPFHPVLMEGVAAAFAVDVPRVALLVLPASAPVQRAVYDLRMLGVNAYGLDLLANDRGRRHLLRAAGDEAEDNPTLLVSTLASTRGLDLPDLSHVFILGVPSGDRKVDSYLHIAGRVGRFGGSGKVISILRERYEETRPDGKKAVIDESKQLTRELLWRRIGTKRSGSRSGIKREAQTAPSFAFGLSHILPLSLYPPPPLSPSFFLLFFPLFFRMFPNGLRPARAVIFLTLLLASVVTVSAQQQSQSSTSNPSTSASQSSQSSQRTSSSASVTVFQSTSSVTITSASHSGNTNIPIITAVPSIVNVTSTITPTSTTNSSASSTSASATSSASATPSPIVLATKLDPAFGVLGALLILTGLPSAFFGHKNRWSSFFLIGFYTLSLVCFVLILKFGVLPAVNPPSKTIRGMFVLSSAVAGIAGGGIAIFFWKATKYFIGAWGGFALALWVQCFRNGGLIHQIGFRWIMYIGCGAVGFILCTIPKIHYHVILVSTAMDLKRWHLAFFSHFCEILTSISLRQFYIWNIGFESLFPKFTSRGMQFPVSQTIQIELGLIGAITLMGIAVQLRVLVVLHRKLQEIEAERKRRLAEDDNKAAERFTRIGEEIADWDKLHPTLGKHGRHDSEFSGSPLMKDSDGTSTPGLDDRTTVRQRYQSGLSEFMAAANPDEERALYRSQSPGVLPALDLGNDIQEKVPRGFLLNDIEKNNTKATASPEDVKRKEELLQEIETIRKSIEVLKTEPSSSGSNSRRPSFTSRRTLSYDLNTASLAVPSHLRPPRDPRHRPQSMDVSSVPTAHAGHFIGRPISAPLRDDDWDAYVHDRKLVQPPSGTSVPIQTTPLPVLSPMPRLLVPPAVQDALRRRQQRESMLDAGDATPAVVRADSPRSLDGMATPRVAPRVSHHRSSSNNVVSGTSHAPVTVLPPKRSSVAPASQQPRVVTYEELTERHREKLRELQAPLTQAVNEHAEIEAAKERWDRSKTIERQAVAKRQAERAAAQVKESERRQASGDVHNDATGKRASTMKDPGKGHSRALSADRLAAAHGGPSSSKKMSSMKVEDWQRYQAEVERPAKGGSAAQGQGRARKESLGVPFPAERRNSQMGLPPN</sequence>
<feature type="transmembrane region" description="Helical" evidence="8">
    <location>
        <begin position="831"/>
        <end position="849"/>
    </location>
</feature>
<feature type="transmembrane region" description="Helical" evidence="8">
    <location>
        <begin position="941"/>
        <end position="964"/>
    </location>
</feature>
<feature type="compositionally biased region" description="Low complexity" evidence="7">
    <location>
        <begin position="1463"/>
        <end position="1472"/>
    </location>
</feature>
<dbReference type="GO" id="GO:0016020">
    <property type="term" value="C:membrane"/>
    <property type="evidence" value="ECO:0007669"/>
    <property type="project" value="UniProtKB-SubCell"/>
</dbReference>
<dbReference type="InterPro" id="IPR025256">
    <property type="entry name" value="TM7S3/TM198-like_dom"/>
</dbReference>
<protein>
    <recommendedName>
        <fullName evidence="13">RNA helicase</fullName>
    </recommendedName>
</protein>
<evidence type="ECO:0000256" key="4">
    <source>
        <dbReference type="ARBA" id="ARBA00022840"/>
    </source>
</evidence>
<dbReference type="EMBL" id="SGPL01000113">
    <property type="protein sequence ID" value="THH17410.1"/>
    <property type="molecule type" value="Genomic_DNA"/>
</dbReference>
<dbReference type="Proteomes" id="UP000310158">
    <property type="component" value="Unassembled WGS sequence"/>
</dbReference>
<feature type="transmembrane region" description="Helical" evidence="8">
    <location>
        <begin position="768"/>
        <end position="791"/>
    </location>
</feature>
<evidence type="ECO:0000256" key="1">
    <source>
        <dbReference type="ARBA" id="ARBA00004141"/>
    </source>
</evidence>
<dbReference type="GO" id="GO:0005524">
    <property type="term" value="F:ATP binding"/>
    <property type="evidence" value="ECO:0007669"/>
    <property type="project" value="UniProtKB-KW"/>
</dbReference>
<keyword evidence="12" id="KW-1185">Reference proteome</keyword>
<dbReference type="InterPro" id="IPR014001">
    <property type="entry name" value="Helicase_ATP-bd"/>
</dbReference>
<feature type="domain" description="Helicase ATP-binding" evidence="9">
    <location>
        <begin position="64"/>
        <end position="294"/>
    </location>
</feature>
<dbReference type="PANTHER" id="PTHR39469:SF1">
    <property type="entry name" value="DUF4203 DOMAIN-CONTAINING PROTEIN"/>
    <property type="match status" value="1"/>
</dbReference>
<gene>
    <name evidence="11" type="ORF">EW146_g3411</name>
</gene>
<dbReference type="InterPro" id="IPR027417">
    <property type="entry name" value="P-loop_NTPase"/>
</dbReference>
<keyword evidence="6 8" id="KW-0472">Membrane</keyword>
<dbReference type="Pfam" id="PF00271">
    <property type="entry name" value="Helicase_C"/>
    <property type="match status" value="1"/>
</dbReference>
<dbReference type="GO" id="GO:0003676">
    <property type="term" value="F:nucleic acid binding"/>
    <property type="evidence" value="ECO:0007669"/>
    <property type="project" value="InterPro"/>
</dbReference>
<feature type="compositionally biased region" description="Low complexity" evidence="7">
    <location>
        <begin position="1134"/>
        <end position="1148"/>
    </location>
</feature>
<dbReference type="OrthoDB" id="102260at2759"/>
<feature type="region of interest" description="Disordered" evidence="7">
    <location>
        <begin position="638"/>
        <end position="660"/>
    </location>
</feature>
<feature type="compositionally biased region" description="Low complexity" evidence="7">
    <location>
        <begin position="1423"/>
        <end position="1446"/>
    </location>
</feature>